<dbReference type="eggNOG" id="COG1479">
    <property type="taxonomic scope" value="Bacteria"/>
</dbReference>
<evidence type="ECO:0000259" key="1">
    <source>
        <dbReference type="Pfam" id="PF18998"/>
    </source>
</evidence>
<sequence length="1337" mass="147955">MEYLERAVMFGVGQAASHTDGTLSDVLSFTKRILGNPQSAALGKITELCQQISQQITQLQGELFSTTAQLEENIQKLQTSVDRNNYDGYHNQLVSFYNKYLGVYNDYASLTNALNTYATEPTSEHLEALRLAYQTIENFYNTTSDPHTGKEFNFNSDLNQFLQVISPYPATQAVHADLEVSDRSGWGNSTGSTTYLNALYTYLTDGYAFEHDVYTNMTAGINEATGYLSTYLSAYRLYVEFGAAQINSDPSLSEAEKQNQISSLWNDFSNASYRGMRGIEQMMSLYHKDLSAYMRPYDFEYTLKMNYTSQKNYSVKMLNADDRWVTCNYTFSAKKTKESYQAYQVKPIGSSTAYTILKGDSDSDSSKNNAPFHNGDFVSVAVDATWHDYRILNLDFENLKDSHSPSWYHMPKDASEIQSLLNTKPYSSSNGHLVSFLKSQGLTNLPDIAERSTGSYDHNTLKTGNFMLMNNMEWDPRMDISGGKNGDADTTWLNVTQPVYANNLKQSQVTIDVEDDIYDHSDVANKEPLVVLTGNPRISLYYNYTGNGSMSVYSADEEGKPVGNAYNGAREVVSSGQPLVAKIKPEEGKTLKSLTLSANNGAYKIDLIGNTLITDNAQATSAESILSYLEQDDEGNYLVNFSCPYQDATISAEFAEPAAEYTVHAVNLEKSSDGETQFSGNNGLLSRDFQAGEPVELNVRPYQGKLVDTVTVTTQDGQSVSLLDTTSDELRLTPTSKTYQFNMPSQDVTVQVTYRDGYIVSLGNSANGSLQFTNIGCANSEWLHYPITFAPGDTVWIESTPNSGYFVSNYTVVGNQSYDRIPSIPGKNSIRFEMPQEDVSVSAEYSAITPGSHTVLLQSSGNGVLKFAVDGMQLNSSEHIFQPGETVSFTAQPGENAEIESISVQEYSGKELDVTQDGEKYSFVMGENNVTISVKFTDFCVVTLNKAGLGTGTVRFAEDTPNVVGNQAFIPQNKTVNFEVFYDETSEFKRENIHAADKNGNTIEVTEESFAPGHGVYSIELDTSDVEITVEVMKRSKVTLSPTSNGTIAFADGSGEYNVAGTAVQVKVTADNKYYTDKVTAADSDGNAVEVTEQGDGIYSFVMPEKAVTVTADFVEMKRISFGNLVNSPIDYFYSGLRYVEDGTGYFIPGDKIAFTFKVDTWSGIAYTFEVLDSNGVELDLDYSQMKLDINIHYSTYSLIAPNDNLSIHFEYKQHVVAQTHTITFQYYDENRKENVVVGTQQIQHGQLAEFLNAPERGGKRFLGWFLNGKEFDWNSPIEKDIVLTAIYEDQQAGTGNNSNPATGDSVPFAAGAVALVCLSGCTLLKVKKSRERKKVR</sequence>
<name>C0EAR1_9FIRM</name>
<organism evidence="2 3">
    <name type="scientific">[Clostridium] methylpentosum DSM 5476</name>
    <dbReference type="NCBI Taxonomy" id="537013"/>
    <lineage>
        <taxon>Bacteria</taxon>
        <taxon>Bacillati</taxon>
        <taxon>Bacillota</taxon>
        <taxon>Clostridia</taxon>
        <taxon>Eubacteriales</taxon>
        <taxon>Oscillospiraceae</taxon>
        <taxon>Oscillospiraceae incertae sedis</taxon>
    </lineage>
</organism>
<gene>
    <name evidence="2" type="ORF">CLOSTMETH_00925</name>
</gene>
<dbReference type="HOGENOM" id="CLU_258610_0_0_9"/>
<accession>C0EAR1</accession>
<dbReference type="InterPro" id="IPR042229">
    <property type="entry name" value="Listeria/Bacterioides_rpt_sf"/>
</dbReference>
<reference evidence="2 3" key="2">
    <citation type="submission" date="2009-02" db="EMBL/GenBank/DDBJ databases">
        <title>Draft genome sequence of Clostridium methylpentosum (DSM 5476).</title>
        <authorList>
            <person name="Sudarsanam P."/>
            <person name="Ley R."/>
            <person name="Guruge J."/>
            <person name="Turnbaugh P.J."/>
            <person name="Mahowald M."/>
            <person name="Liep D."/>
            <person name="Gordon J."/>
        </authorList>
    </citation>
    <scope>NUCLEOTIDE SEQUENCE [LARGE SCALE GENOMIC DNA]</scope>
    <source>
        <strain evidence="2 3">DSM 5476</strain>
    </source>
</reference>
<reference evidence="2 3" key="1">
    <citation type="submission" date="2009-01" db="EMBL/GenBank/DDBJ databases">
        <authorList>
            <person name="Fulton L."/>
            <person name="Clifton S."/>
            <person name="Fulton B."/>
            <person name="Xu J."/>
            <person name="Minx P."/>
            <person name="Pepin K.H."/>
            <person name="Johnson M."/>
            <person name="Bhonagiri V."/>
            <person name="Nash W.E."/>
            <person name="Mardis E.R."/>
            <person name="Wilson R.K."/>
        </authorList>
    </citation>
    <scope>NUCLEOTIDE SEQUENCE [LARGE SCALE GENOMIC DNA]</scope>
    <source>
        <strain evidence="2 3">DSM 5476</strain>
    </source>
</reference>
<evidence type="ECO:0000313" key="3">
    <source>
        <dbReference type="Proteomes" id="UP000003340"/>
    </source>
</evidence>
<evidence type="ECO:0000313" key="2">
    <source>
        <dbReference type="EMBL" id="EEG31379.1"/>
    </source>
</evidence>
<dbReference type="Pfam" id="PF18998">
    <property type="entry name" value="Flg_new_2"/>
    <property type="match status" value="2"/>
</dbReference>
<dbReference type="Gene3D" id="2.60.40.4270">
    <property type="entry name" value="Listeria-Bacteroides repeat domain"/>
    <property type="match status" value="1"/>
</dbReference>
<keyword evidence="3" id="KW-1185">Reference proteome</keyword>
<dbReference type="InterPro" id="IPR044060">
    <property type="entry name" value="Bacterial_rp_domain"/>
</dbReference>
<dbReference type="Proteomes" id="UP000003340">
    <property type="component" value="Unassembled WGS sequence"/>
</dbReference>
<proteinExistence type="predicted"/>
<dbReference type="STRING" id="537013.CLOSTMETH_00925"/>
<comment type="caution">
    <text evidence="2">The sequence shown here is derived from an EMBL/GenBank/DDBJ whole genome shotgun (WGS) entry which is preliminary data.</text>
</comment>
<dbReference type="EMBL" id="ACEC01000035">
    <property type="protein sequence ID" value="EEG31379.1"/>
    <property type="molecule type" value="Genomic_DNA"/>
</dbReference>
<protein>
    <recommendedName>
        <fullName evidence="1">Bacterial repeat domain-containing protein</fullName>
    </recommendedName>
</protein>
<feature type="domain" description="Bacterial repeat" evidence="1">
    <location>
        <begin position="789"/>
        <end position="848"/>
    </location>
</feature>
<feature type="domain" description="Bacterial repeat" evidence="1">
    <location>
        <begin position="1037"/>
        <end position="1116"/>
    </location>
</feature>